<dbReference type="GO" id="GO:0004672">
    <property type="term" value="F:protein kinase activity"/>
    <property type="evidence" value="ECO:0007669"/>
    <property type="project" value="InterPro"/>
</dbReference>
<reference evidence="3" key="1">
    <citation type="submission" date="2023-06" db="EMBL/GenBank/DDBJ databases">
        <title>Genome-scale phylogeny and comparative genomics of the fungal order Sordariales.</title>
        <authorList>
            <consortium name="Lawrence Berkeley National Laboratory"/>
            <person name="Hensen N."/>
            <person name="Bonometti L."/>
            <person name="Westerberg I."/>
            <person name="Brannstrom I.O."/>
            <person name="Guillou S."/>
            <person name="Cros-Aarteil S."/>
            <person name="Calhoun S."/>
            <person name="Haridas S."/>
            <person name="Kuo A."/>
            <person name="Mondo S."/>
            <person name="Pangilinan J."/>
            <person name="Riley R."/>
            <person name="Labutti K."/>
            <person name="Andreopoulos B."/>
            <person name="Lipzen A."/>
            <person name="Chen C."/>
            <person name="Yanf M."/>
            <person name="Daum C."/>
            <person name="Ng V."/>
            <person name="Clum A."/>
            <person name="Steindorff A."/>
            <person name="Ohm R."/>
            <person name="Martin F."/>
            <person name="Silar P."/>
            <person name="Natvig D."/>
            <person name="Lalanne C."/>
            <person name="Gautier V."/>
            <person name="Ament-Velasquez S.L."/>
            <person name="Kruys A."/>
            <person name="Hutchinson M.I."/>
            <person name="Powell A.J."/>
            <person name="Barry K."/>
            <person name="Miller A.N."/>
            <person name="Grigoriev I.V."/>
            <person name="Debuchy R."/>
            <person name="Gladieux P."/>
            <person name="Thoren M.H."/>
            <person name="Johannesson H."/>
        </authorList>
    </citation>
    <scope>NUCLEOTIDE SEQUENCE</scope>
    <source>
        <strain evidence="3">SMH4607-1</strain>
    </source>
</reference>
<dbReference type="InterPro" id="IPR011009">
    <property type="entry name" value="Kinase-like_dom_sf"/>
</dbReference>
<organism evidence="3 4">
    <name type="scientific">Lasiosphaeris hirsuta</name>
    <dbReference type="NCBI Taxonomy" id="260670"/>
    <lineage>
        <taxon>Eukaryota</taxon>
        <taxon>Fungi</taxon>
        <taxon>Dikarya</taxon>
        <taxon>Ascomycota</taxon>
        <taxon>Pezizomycotina</taxon>
        <taxon>Sordariomycetes</taxon>
        <taxon>Sordariomycetidae</taxon>
        <taxon>Sordariales</taxon>
        <taxon>Lasiosphaeriaceae</taxon>
        <taxon>Lasiosphaeris</taxon>
    </lineage>
</organism>
<feature type="region of interest" description="Disordered" evidence="1">
    <location>
        <begin position="1"/>
        <end position="36"/>
    </location>
</feature>
<feature type="compositionally biased region" description="Polar residues" evidence="1">
    <location>
        <begin position="23"/>
        <end position="32"/>
    </location>
</feature>
<evidence type="ECO:0000313" key="3">
    <source>
        <dbReference type="EMBL" id="KAK0724444.1"/>
    </source>
</evidence>
<dbReference type="PROSITE" id="PS50011">
    <property type="entry name" value="PROTEIN_KINASE_DOM"/>
    <property type="match status" value="1"/>
</dbReference>
<feature type="compositionally biased region" description="Polar residues" evidence="1">
    <location>
        <begin position="1"/>
        <end position="12"/>
    </location>
</feature>
<dbReference type="PANTHER" id="PTHR33112">
    <property type="entry name" value="DOMAIN PROTEIN, PUTATIVE-RELATED"/>
    <property type="match status" value="1"/>
</dbReference>
<name>A0AA40E1H2_9PEZI</name>
<sequence>MTSKEPSVSEVITSFEPHGSESGGQTSPTDSLFSVEAGDEQKSLADRINDHLVKSAYDHKHFLPEGSIEELLTKDAVREELSCPPASATTKKYEDQVISFIFAKEDGAKKLFVIALLCGIPKENAQLLKAMIRFQKAGISDSSLPLNPDGCLAFSDGKRVLSPWNSVRVSIFGEKQWTVLAPVFTDKNTKLAFDANHILPTVGEVREGETGAFGEVVQITMHEKHWSKPILRYDGQRADIAVKKIIKSGRHTSDQEKLDQLQKEWDREVAVHIAMRQAQHPNIIEFIAAVERDHDRFLMFRWAEEGNLRKFWETNTRPVLTTTLVKDAVYQIIGLADALHKLHTGNYRTGGESFRHGDLKPENILCVTIKPRQHDGTINMPELKISDMGLAKHHNVATELRPPTSMRYTTTRYEPPEVISTPDFGQGRSRRYDMWSLGCVILETIIWLLYGNKNLETFNSKIVDEMGQKSHWFEFEKGRLLTASGHRGQAVVHHNVQNTMRTLGRDQECARNTAMGDLLAIVRTKLLVVKLGAGTTIGDAGPKSSPGCRIYSEELLECLDEMVRKGESDGRYWFTGKSRHGIDRLIAIPDPESPIQQTSLSPQAALARGQRPPRPPEVRVQGVDGWPHAVEPEEISLSVPAAMGAITRRDVRFPINMKTGTEFFPGFSCAVVTDSSGFDINIQEVDKTEFPVDNKFAGRLLAAPGNSDLFPTSAQPARLCDKCQKLDLCEPMFHIVDVLSELESSRSSCDFCKMRWEACHHLNKERVQSVRFDRDQSILRLNEGLLPVLSICRSPDYTNPNSHVIQIGLPRIAETASPSHLSILRQWISECDDNHPDCHPRPTKPVTRPPTRLIDVGTKDAPLARVFETQPSTKYKYIALSHPWGPPPHFCTFPSTLAQHKQRIPVEGPDFPDTFRHAIATTRELGLRHLWIDSICIIQGPEGDFGAESKRMEDVFSSAYCVIAASSARGQRDGFLGGRRKERQFLRLAGADGGGESGKGGLYVCRFIDNFGEHVLNSPLSKRGWVLQERALARRTIYFTDWQAYWECGDGVRCETLTKVDNKLASFLGDPNFPSKLSGNVADRGEKIRFYEDLYYGYSRLDFTRVADRSFAIAGLEQRMVRDLQARGGFGIFDDGRSLLPRSLLWRRGKEVKGLTRIHPKPEELGEGLRLPSWTWMAYKGAIDFLDLPLGGVDWQEDEIHGPWKGGEPMEEAIGKGLSAVARPFQEEPVDTGEGDFEILLDARESAGAEGWQDWKCVVVGTKRIPKGVMMPMVERTHYLLLIAAASTDGGDFYTRIGVGKMTGVLIGPPMSSRVTVH</sequence>
<dbReference type="Pfam" id="PF06985">
    <property type="entry name" value="HET"/>
    <property type="match status" value="1"/>
</dbReference>
<dbReference type="PROSITE" id="PS00108">
    <property type="entry name" value="PROTEIN_KINASE_ST"/>
    <property type="match status" value="1"/>
</dbReference>
<dbReference type="GO" id="GO:0005524">
    <property type="term" value="F:ATP binding"/>
    <property type="evidence" value="ECO:0007669"/>
    <property type="project" value="InterPro"/>
</dbReference>
<evidence type="ECO:0000259" key="2">
    <source>
        <dbReference type="PROSITE" id="PS50011"/>
    </source>
</evidence>
<dbReference type="SMART" id="SM00220">
    <property type="entry name" value="S_TKc"/>
    <property type="match status" value="1"/>
</dbReference>
<comment type="caution">
    <text evidence="3">The sequence shown here is derived from an EMBL/GenBank/DDBJ whole genome shotgun (WGS) entry which is preliminary data.</text>
</comment>
<accession>A0AA40E1H2</accession>
<dbReference type="Proteomes" id="UP001172102">
    <property type="component" value="Unassembled WGS sequence"/>
</dbReference>
<dbReference type="InterPro" id="IPR008271">
    <property type="entry name" value="Ser/Thr_kinase_AS"/>
</dbReference>
<feature type="region of interest" description="Disordered" evidence="1">
    <location>
        <begin position="592"/>
        <end position="617"/>
    </location>
</feature>
<dbReference type="InterPro" id="IPR000719">
    <property type="entry name" value="Prot_kinase_dom"/>
</dbReference>
<dbReference type="Gene3D" id="3.30.200.20">
    <property type="entry name" value="Phosphorylase Kinase, domain 1"/>
    <property type="match status" value="1"/>
</dbReference>
<dbReference type="Pfam" id="PF00069">
    <property type="entry name" value="Pkinase"/>
    <property type="match status" value="1"/>
</dbReference>
<dbReference type="SUPFAM" id="SSF56112">
    <property type="entry name" value="Protein kinase-like (PK-like)"/>
    <property type="match status" value="1"/>
</dbReference>
<gene>
    <name evidence="3" type="ORF">B0H67DRAFT_640986</name>
</gene>
<dbReference type="Gene3D" id="1.10.510.10">
    <property type="entry name" value="Transferase(Phosphotransferase) domain 1"/>
    <property type="match status" value="1"/>
</dbReference>
<protein>
    <recommendedName>
        <fullName evidence="2">Protein kinase domain-containing protein</fullName>
    </recommendedName>
</protein>
<dbReference type="PANTHER" id="PTHR33112:SF10">
    <property type="entry name" value="TOL"/>
    <property type="match status" value="1"/>
</dbReference>
<proteinExistence type="predicted"/>
<dbReference type="InterPro" id="IPR010730">
    <property type="entry name" value="HET"/>
</dbReference>
<feature type="domain" description="Protein kinase" evidence="2">
    <location>
        <begin position="202"/>
        <end position="527"/>
    </location>
</feature>
<dbReference type="EMBL" id="JAUKUA010000002">
    <property type="protein sequence ID" value="KAK0724444.1"/>
    <property type="molecule type" value="Genomic_DNA"/>
</dbReference>
<keyword evidence="4" id="KW-1185">Reference proteome</keyword>
<evidence type="ECO:0000256" key="1">
    <source>
        <dbReference type="SAM" id="MobiDB-lite"/>
    </source>
</evidence>
<evidence type="ECO:0000313" key="4">
    <source>
        <dbReference type="Proteomes" id="UP001172102"/>
    </source>
</evidence>
<dbReference type="CDD" id="cd00180">
    <property type="entry name" value="PKc"/>
    <property type="match status" value="1"/>
</dbReference>